<dbReference type="CDD" id="cd01014">
    <property type="entry name" value="nicotinamidase_related"/>
    <property type="match status" value="1"/>
</dbReference>
<dbReference type="PANTHER" id="PTHR43540:SF1">
    <property type="entry name" value="ISOCHORISMATASE HYDROLASE"/>
    <property type="match status" value="1"/>
</dbReference>
<dbReference type="InterPro" id="IPR050272">
    <property type="entry name" value="Isochorismatase-like_hydrls"/>
</dbReference>
<dbReference type="InterPro" id="IPR000868">
    <property type="entry name" value="Isochorismatase-like_dom"/>
</dbReference>
<dbReference type="EC" id="3.5.2.19" evidence="3"/>
<reference evidence="4 5" key="1">
    <citation type="submission" date="2016-06" db="EMBL/GenBank/DDBJ databases">
        <authorList>
            <person name="Rodrigo-Torres L."/>
            <person name="Arahal D.R."/>
        </authorList>
    </citation>
    <scope>NUCLEOTIDE SEQUENCE [LARGE SCALE GENOMIC DNA]</scope>
    <source>
        <strain evidence="4 5">CECT 5116</strain>
    </source>
</reference>
<accession>A0A1C3JPN1</accession>
<dbReference type="SUPFAM" id="SSF52499">
    <property type="entry name" value="Isochorismatase-like hydrolases"/>
    <property type="match status" value="1"/>
</dbReference>
<evidence type="ECO:0000313" key="4">
    <source>
        <dbReference type="EMBL" id="SBT20608.1"/>
    </source>
</evidence>
<dbReference type="PANTHER" id="PTHR43540">
    <property type="entry name" value="PEROXYUREIDOACRYLATE/UREIDOACRYLATE AMIDOHYDROLASE-RELATED"/>
    <property type="match status" value="1"/>
</dbReference>
<keyword evidence="1 3" id="KW-0378">Hydrolase</keyword>
<evidence type="ECO:0000313" key="6">
    <source>
        <dbReference type="Proteomes" id="UP000092871"/>
    </source>
</evidence>
<dbReference type="Gene3D" id="3.40.50.850">
    <property type="entry name" value="Isochorismatase-like"/>
    <property type="match status" value="1"/>
</dbReference>
<evidence type="ECO:0000259" key="2">
    <source>
        <dbReference type="Pfam" id="PF00857"/>
    </source>
</evidence>
<name>A0A1C3JPN1_9GAMM</name>
<dbReference type="EMBL" id="FLRB01000007">
    <property type="protein sequence ID" value="SBT20608.1"/>
    <property type="molecule type" value="Genomic_DNA"/>
</dbReference>
<dbReference type="RefSeq" id="WP_067033333.1">
    <property type="nucleotide sequence ID" value="NZ_FLRA01000006.1"/>
</dbReference>
<sequence length="178" mass="19495">MQTLIIIDQQEGINHPKLGPRNNPDAESVMLRLLAMWREHSWPVVHVIHRSTEPDSVFWPHQAGFTLKASFQPVGAETLLEKSVPCAFTNNRLAEVLTQLGSDELVVVGVATHNSIEATARTGGNLGYKVLVVADACFTFAKHDYFGTPRSADEVHAMSLANLDGEYATVVNSTAFKP</sequence>
<feature type="domain" description="Isochorismatase-like" evidence="2">
    <location>
        <begin position="3"/>
        <end position="170"/>
    </location>
</feature>
<dbReference type="Proteomes" id="UP000092840">
    <property type="component" value="Unassembled WGS sequence"/>
</dbReference>
<dbReference type="Proteomes" id="UP000092871">
    <property type="component" value="Unassembled WGS sequence"/>
</dbReference>
<evidence type="ECO:0000313" key="3">
    <source>
        <dbReference type="EMBL" id="SBT17085.1"/>
    </source>
</evidence>
<organism evidence="3 6">
    <name type="scientific">Marinomonas gallaica</name>
    <dbReference type="NCBI Taxonomy" id="1806667"/>
    <lineage>
        <taxon>Bacteria</taxon>
        <taxon>Pseudomonadati</taxon>
        <taxon>Pseudomonadota</taxon>
        <taxon>Gammaproteobacteria</taxon>
        <taxon>Oceanospirillales</taxon>
        <taxon>Oceanospirillaceae</taxon>
        <taxon>Marinomonas</taxon>
    </lineage>
</organism>
<dbReference type="EMBL" id="FLRA01000006">
    <property type="protein sequence ID" value="SBT17085.1"/>
    <property type="molecule type" value="Genomic_DNA"/>
</dbReference>
<dbReference type="OrthoDB" id="9791276at2"/>
<keyword evidence="5" id="KW-1185">Reference proteome</keyword>
<protein>
    <submittedName>
        <fullName evidence="3">Streptothricin hydrolase</fullName>
        <ecNumber evidence="3">3.5.2.19</ecNumber>
    </submittedName>
</protein>
<dbReference type="AlphaFoldDB" id="A0A1C3JPN1"/>
<proteinExistence type="predicted"/>
<dbReference type="GO" id="GO:0016787">
    <property type="term" value="F:hydrolase activity"/>
    <property type="evidence" value="ECO:0007669"/>
    <property type="project" value="UniProtKB-KW"/>
</dbReference>
<gene>
    <name evidence="3" type="primary">sttH</name>
    <name evidence="3" type="ORF">MGA5115_01173</name>
    <name evidence="4" type="ORF">MGA5116_01195</name>
</gene>
<dbReference type="InterPro" id="IPR036380">
    <property type="entry name" value="Isochorismatase-like_sf"/>
</dbReference>
<dbReference type="Pfam" id="PF00857">
    <property type="entry name" value="Isochorismatase"/>
    <property type="match status" value="1"/>
</dbReference>
<reference evidence="3 6" key="2">
    <citation type="submission" date="2016-06" db="EMBL/GenBank/DDBJ databases">
        <authorList>
            <person name="Kjaerup R.B."/>
            <person name="Dalgaard T.S."/>
            <person name="Juul-Madsen H.R."/>
        </authorList>
    </citation>
    <scope>NUCLEOTIDE SEQUENCE [LARGE SCALE GENOMIC DNA]</scope>
    <source>
        <strain evidence="3 6">CECT 5115</strain>
    </source>
</reference>
<evidence type="ECO:0000256" key="1">
    <source>
        <dbReference type="ARBA" id="ARBA00022801"/>
    </source>
</evidence>
<evidence type="ECO:0000313" key="5">
    <source>
        <dbReference type="Proteomes" id="UP000092840"/>
    </source>
</evidence>